<sequence>MPFVDASPVGQHFMNFSRPLALSLVAREGDLLSFLLVYGFGEYRFTADTARHDCLRDMQAMLDTLAGGGDCAEALFVDDAGQVRLLVQGEGDVLTFACYADGELLPWLQGEAGRKAFTAILRALLA</sequence>
<accession>G9ZF82</accession>
<gene>
    <name evidence="1" type="ORF">HMPREF9080_01384</name>
</gene>
<organism evidence="1 2">
    <name type="scientific">Cardiobacterium valvarum F0432</name>
    <dbReference type="NCBI Taxonomy" id="797473"/>
    <lineage>
        <taxon>Bacteria</taxon>
        <taxon>Pseudomonadati</taxon>
        <taxon>Pseudomonadota</taxon>
        <taxon>Gammaproteobacteria</taxon>
        <taxon>Cardiobacteriales</taxon>
        <taxon>Cardiobacteriaceae</taxon>
        <taxon>Cardiobacterium</taxon>
    </lineage>
</organism>
<dbReference type="Proteomes" id="UP000004750">
    <property type="component" value="Unassembled WGS sequence"/>
</dbReference>
<name>G9ZF82_9GAMM</name>
<dbReference type="HOGENOM" id="CLU_1977560_0_0_6"/>
<dbReference type="AlphaFoldDB" id="G9ZF82"/>
<reference evidence="1 2" key="1">
    <citation type="submission" date="2011-08" db="EMBL/GenBank/DDBJ databases">
        <authorList>
            <person name="Weinstock G."/>
            <person name="Sodergren E."/>
            <person name="Clifton S."/>
            <person name="Fulton L."/>
            <person name="Fulton B."/>
            <person name="Courtney L."/>
            <person name="Fronick C."/>
            <person name="Harrison M."/>
            <person name="Strong C."/>
            <person name="Farmer C."/>
            <person name="Delahaunty K."/>
            <person name="Markovic C."/>
            <person name="Hall O."/>
            <person name="Minx P."/>
            <person name="Tomlinson C."/>
            <person name="Mitreva M."/>
            <person name="Hou S."/>
            <person name="Chen J."/>
            <person name="Wollam A."/>
            <person name="Pepin K.H."/>
            <person name="Johnson M."/>
            <person name="Bhonagiri V."/>
            <person name="Zhang X."/>
            <person name="Suruliraj S."/>
            <person name="Warren W."/>
            <person name="Chinwalla A."/>
            <person name="Mardis E.R."/>
            <person name="Wilson R.K."/>
        </authorList>
    </citation>
    <scope>NUCLEOTIDE SEQUENCE [LARGE SCALE GENOMIC DNA]</scope>
    <source>
        <strain evidence="1 2">F0432</strain>
    </source>
</reference>
<comment type="caution">
    <text evidence="1">The sequence shown here is derived from an EMBL/GenBank/DDBJ whole genome shotgun (WGS) entry which is preliminary data.</text>
</comment>
<proteinExistence type="predicted"/>
<evidence type="ECO:0000313" key="1">
    <source>
        <dbReference type="EMBL" id="EHM54136.1"/>
    </source>
</evidence>
<evidence type="ECO:0000313" key="2">
    <source>
        <dbReference type="Proteomes" id="UP000004750"/>
    </source>
</evidence>
<dbReference type="EMBL" id="AGCM01000076">
    <property type="protein sequence ID" value="EHM54136.1"/>
    <property type="molecule type" value="Genomic_DNA"/>
</dbReference>
<dbReference type="RefSeq" id="WP_006985394.1">
    <property type="nucleotide sequence ID" value="NZ_JH417921.1"/>
</dbReference>
<dbReference type="STRING" id="797473.HMPREF9080_01384"/>
<protein>
    <submittedName>
        <fullName evidence="1">Uncharacterized protein</fullName>
    </submittedName>
</protein>